<dbReference type="Proteomes" id="UP000438448">
    <property type="component" value="Unassembled WGS sequence"/>
</dbReference>
<dbReference type="SUPFAM" id="SSF52317">
    <property type="entry name" value="Class I glutamine amidotransferase-like"/>
    <property type="match status" value="1"/>
</dbReference>
<dbReference type="EMBL" id="WEGK01000015">
    <property type="protein sequence ID" value="MQY22863.1"/>
    <property type="molecule type" value="Genomic_DNA"/>
</dbReference>
<dbReference type="EC" id="6.3.4.2" evidence="1"/>
<name>A0A7K0DAQ3_9NOCA</name>
<organism evidence="1 2">
    <name type="scientific">Nocardia macrotermitis</name>
    <dbReference type="NCBI Taxonomy" id="2585198"/>
    <lineage>
        <taxon>Bacteria</taxon>
        <taxon>Bacillati</taxon>
        <taxon>Actinomycetota</taxon>
        <taxon>Actinomycetes</taxon>
        <taxon>Mycobacteriales</taxon>
        <taxon>Nocardiaceae</taxon>
        <taxon>Nocardia</taxon>
    </lineage>
</organism>
<protein>
    <submittedName>
        <fullName evidence="1">CTP synthase</fullName>
        <ecNumber evidence="1">6.3.4.2</ecNumber>
    </submittedName>
</protein>
<evidence type="ECO:0000313" key="2">
    <source>
        <dbReference type="Proteomes" id="UP000438448"/>
    </source>
</evidence>
<reference evidence="1 2" key="1">
    <citation type="submission" date="2019-10" db="EMBL/GenBank/DDBJ databases">
        <title>Nocardia macrotermitis sp. nov. and Nocardia aurantia sp. nov., isolated from the gut of fungus growing-termite Macrotermes natalensis.</title>
        <authorList>
            <person name="Benndorf R."/>
            <person name="Schwitalla J."/>
            <person name="Martin K."/>
            <person name="De Beer W."/>
            <person name="Kaster A.-K."/>
            <person name="Vollmers J."/>
            <person name="Poulsen M."/>
            <person name="Beemelmanns C."/>
        </authorList>
    </citation>
    <scope>NUCLEOTIDE SEQUENCE [LARGE SCALE GENOMIC DNA]</scope>
    <source>
        <strain evidence="1 2">RB20</strain>
    </source>
</reference>
<accession>A0A7K0DAQ3</accession>
<comment type="caution">
    <text evidence="1">The sequence shown here is derived from an EMBL/GenBank/DDBJ whole genome shotgun (WGS) entry which is preliminary data.</text>
</comment>
<keyword evidence="2" id="KW-1185">Reference proteome</keyword>
<keyword evidence="1" id="KW-0436">Ligase</keyword>
<gene>
    <name evidence="1" type="primary">pyrG_2</name>
    <name evidence="1" type="ORF">NRB20_59860</name>
</gene>
<dbReference type="InterPro" id="IPR029062">
    <property type="entry name" value="Class_I_gatase-like"/>
</dbReference>
<dbReference type="Gene3D" id="3.40.50.880">
    <property type="match status" value="1"/>
</dbReference>
<sequence length="84" mass="9090">MGRDKVGAIRYARNPREQVTVALVGKYVDLPDAYLPVTEALRAGGFARKAKVNIRWVQSDECETPAGAQAHLIARVFHCAPAGA</sequence>
<evidence type="ECO:0000313" key="1">
    <source>
        <dbReference type="EMBL" id="MQY22863.1"/>
    </source>
</evidence>
<dbReference type="AlphaFoldDB" id="A0A7K0DAQ3"/>
<dbReference type="GO" id="GO:0003883">
    <property type="term" value="F:CTP synthase activity"/>
    <property type="evidence" value="ECO:0007669"/>
    <property type="project" value="UniProtKB-EC"/>
</dbReference>
<proteinExistence type="predicted"/>